<keyword evidence="3" id="KW-1185">Reference proteome</keyword>
<proteinExistence type="predicted"/>
<comment type="caution">
    <text evidence="2">The sequence shown here is derived from an EMBL/GenBank/DDBJ whole genome shotgun (WGS) entry which is preliminary data.</text>
</comment>
<dbReference type="EMBL" id="BGPR01003929">
    <property type="protein sequence ID" value="GBM94028.1"/>
    <property type="molecule type" value="Genomic_DNA"/>
</dbReference>
<feature type="compositionally biased region" description="Basic and acidic residues" evidence="1">
    <location>
        <begin position="7"/>
        <end position="25"/>
    </location>
</feature>
<gene>
    <name evidence="2" type="ORF">AVEN_2695_1</name>
</gene>
<evidence type="ECO:0000256" key="1">
    <source>
        <dbReference type="SAM" id="MobiDB-lite"/>
    </source>
</evidence>
<accession>A0A4Y2JWY1</accession>
<name>A0A4Y2JWY1_ARAVE</name>
<reference evidence="2 3" key="1">
    <citation type="journal article" date="2019" name="Sci. Rep.">
        <title>Orb-weaving spider Araneus ventricosus genome elucidates the spidroin gene catalogue.</title>
        <authorList>
            <person name="Kono N."/>
            <person name="Nakamura H."/>
            <person name="Ohtoshi R."/>
            <person name="Moran D.A.P."/>
            <person name="Shinohara A."/>
            <person name="Yoshida Y."/>
            <person name="Fujiwara M."/>
            <person name="Mori M."/>
            <person name="Tomita M."/>
            <person name="Arakawa K."/>
        </authorList>
    </citation>
    <scope>NUCLEOTIDE SEQUENCE [LARGE SCALE GENOMIC DNA]</scope>
</reference>
<feature type="compositionally biased region" description="Polar residues" evidence="1">
    <location>
        <begin position="26"/>
        <end position="35"/>
    </location>
</feature>
<evidence type="ECO:0000313" key="2">
    <source>
        <dbReference type="EMBL" id="GBM94028.1"/>
    </source>
</evidence>
<dbReference type="AlphaFoldDB" id="A0A4Y2JWY1"/>
<organism evidence="2 3">
    <name type="scientific">Araneus ventricosus</name>
    <name type="common">Orbweaver spider</name>
    <name type="synonym">Epeira ventricosa</name>
    <dbReference type="NCBI Taxonomy" id="182803"/>
    <lineage>
        <taxon>Eukaryota</taxon>
        <taxon>Metazoa</taxon>
        <taxon>Ecdysozoa</taxon>
        <taxon>Arthropoda</taxon>
        <taxon>Chelicerata</taxon>
        <taxon>Arachnida</taxon>
        <taxon>Araneae</taxon>
        <taxon>Araneomorphae</taxon>
        <taxon>Entelegynae</taxon>
        <taxon>Araneoidea</taxon>
        <taxon>Araneidae</taxon>
        <taxon>Araneus</taxon>
    </lineage>
</organism>
<sequence length="83" mass="9842">MLPVDGRQLENVKGELLRTKEEKKPLTSNYDTTWPGQKRKGKKPKNRNSRLSDMGTMWAGREEPEETEEQRNRRLQSYMSTCW</sequence>
<protein>
    <submittedName>
        <fullName evidence="2">Uncharacterized protein</fullName>
    </submittedName>
</protein>
<evidence type="ECO:0000313" key="3">
    <source>
        <dbReference type="Proteomes" id="UP000499080"/>
    </source>
</evidence>
<feature type="region of interest" description="Disordered" evidence="1">
    <location>
        <begin position="1"/>
        <end position="83"/>
    </location>
</feature>
<feature type="compositionally biased region" description="Basic residues" evidence="1">
    <location>
        <begin position="37"/>
        <end position="48"/>
    </location>
</feature>
<dbReference type="Proteomes" id="UP000499080">
    <property type="component" value="Unassembled WGS sequence"/>
</dbReference>